<dbReference type="GO" id="GO:0030246">
    <property type="term" value="F:carbohydrate binding"/>
    <property type="evidence" value="ECO:0007669"/>
    <property type="project" value="UniProtKB-KW"/>
</dbReference>
<dbReference type="AlphaFoldDB" id="A0A8C3HZM1"/>
<comment type="subcellular location">
    <subcellularLocation>
        <location evidence="1">Cell membrane</location>
        <topology evidence="1">Single-pass type II membrane protein</topology>
    </subcellularLocation>
</comment>
<keyword evidence="2" id="KW-0430">Lectin</keyword>
<dbReference type="OMA" id="CRILWKY"/>
<dbReference type="GeneTree" id="ENSGT00940000162705"/>
<evidence type="ECO:0000256" key="1">
    <source>
        <dbReference type="ARBA" id="ARBA00004401"/>
    </source>
</evidence>
<organism evidence="3 4">
    <name type="scientific">Chrysemys picta bellii</name>
    <name type="common">Western painted turtle</name>
    <name type="synonym">Emys bellii</name>
    <dbReference type="NCBI Taxonomy" id="8478"/>
    <lineage>
        <taxon>Eukaryota</taxon>
        <taxon>Metazoa</taxon>
        <taxon>Chordata</taxon>
        <taxon>Craniata</taxon>
        <taxon>Vertebrata</taxon>
        <taxon>Euteleostomi</taxon>
        <taxon>Archelosauria</taxon>
        <taxon>Testudinata</taxon>
        <taxon>Testudines</taxon>
        <taxon>Cryptodira</taxon>
        <taxon>Durocryptodira</taxon>
        <taxon>Testudinoidea</taxon>
        <taxon>Emydidae</taxon>
        <taxon>Chrysemys</taxon>
    </lineage>
</organism>
<dbReference type="InterPro" id="IPR050828">
    <property type="entry name" value="C-type_lectin/matrix_domain"/>
</dbReference>
<dbReference type="Pfam" id="PF00059">
    <property type="entry name" value="Lectin_C"/>
    <property type="match status" value="1"/>
</dbReference>
<dbReference type="PANTHER" id="PTHR45710:SF35">
    <property type="entry name" value="C-TYPE LECTIN DOMAIN FAMILY 2 MEMBER D"/>
    <property type="match status" value="1"/>
</dbReference>
<dbReference type="SUPFAM" id="SSF56436">
    <property type="entry name" value="C-type lectin-like"/>
    <property type="match status" value="1"/>
</dbReference>
<dbReference type="Proteomes" id="UP000694380">
    <property type="component" value="Unplaced"/>
</dbReference>
<reference evidence="3" key="2">
    <citation type="submission" date="2025-09" db="UniProtKB">
        <authorList>
            <consortium name="Ensembl"/>
        </authorList>
    </citation>
    <scope>IDENTIFICATION</scope>
</reference>
<dbReference type="InterPro" id="IPR016186">
    <property type="entry name" value="C-type_lectin-like/link_sf"/>
</dbReference>
<dbReference type="PANTHER" id="PTHR45710">
    <property type="entry name" value="C-TYPE LECTIN DOMAIN-CONTAINING PROTEIN 180"/>
    <property type="match status" value="1"/>
</dbReference>
<dbReference type="InterPro" id="IPR001304">
    <property type="entry name" value="C-type_lectin-like"/>
</dbReference>
<dbReference type="Gene3D" id="3.10.100.10">
    <property type="entry name" value="Mannose-Binding Protein A, subunit A"/>
    <property type="match status" value="1"/>
</dbReference>
<reference evidence="3" key="1">
    <citation type="submission" date="2025-08" db="UniProtKB">
        <authorList>
            <consortium name="Ensembl"/>
        </authorList>
    </citation>
    <scope>IDENTIFICATION</scope>
</reference>
<dbReference type="Ensembl" id="ENSCPBT00000029410.1">
    <property type="protein sequence ID" value="ENSCPBP00000024965.1"/>
    <property type="gene ID" value="ENSCPBG00000017753.1"/>
</dbReference>
<dbReference type="InterPro" id="IPR016187">
    <property type="entry name" value="CTDL_fold"/>
</dbReference>
<dbReference type="PROSITE" id="PS50041">
    <property type="entry name" value="C_TYPE_LECTIN_2"/>
    <property type="match status" value="1"/>
</dbReference>
<sequence length="202" mass="22815">MCPTCYADQTENGGETAKALPNPAGSQTKTRPDKSHFWLCRILWKYYRLVKVLFIVFLIIAVIVLAVVSSRPCPNHAPTTCPVDWIGSQGRTYPWKCYYFSQVDGDWNSSQNNCSSLGASLATVDTREEKDFMLHYKGLLETWIGLTREEADKQTWKWVNGTPFNNLFPIRGGGECAYLNNEQGISSSRCSTGRRWVCSRPA</sequence>
<proteinExistence type="predicted"/>
<evidence type="ECO:0000313" key="3">
    <source>
        <dbReference type="Ensembl" id="ENSCPBP00000024965.1"/>
    </source>
</evidence>
<dbReference type="CDD" id="cd03593">
    <property type="entry name" value="CLECT_NK_receptors_like"/>
    <property type="match status" value="1"/>
</dbReference>
<evidence type="ECO:0000313" key="4">
    <source>
        <dbReference type="Proteomes" id="UP000694380"/>
    </source>
</evidence>
<evidence type="ECO:0000256" key="2">
    <source>
        <dbReference type="ARBA" id="ARBA00022734"/>
    </source>
</evidence>
<dbReference type="InterPro" id="IPR033992">
    <property type="entry name" value="NKR-like_CTLD"/>
</dbReference>
<accession>A0A8C3HZM1</accession>
<keyword evidence="4" id="KW-1185">Reference proteome</keyword>
<protein>
    <submittedName>
        <fullName evidence="3">Uncharacterized protein</fullName>
    </submittedName>
</protein>
<dbReference type="OrthoDB" id="9906043at2759"/>
<dbReference type="SMART" id="SM00034">
    <property type="entry name" value="CLECT"/>
    <property type="match status" value="1"/>
</dbReference>
<name>A0A8C3HZM1_CHRPI</name>
<dbReference type="GO" id="GO:0005886">
    <property type="term" value="C:plasma membrane"/>
    <property type="evidence" value="ECO:0007669"/>
    <property type="project" value="UniProtKB-SubCell"/>
</dbReference>